<reference evidence="2" key="1">
    <citation type="journal article" date="2019" name="Int. J. Syst. Evol. Microbiol.">
        <title>The Global Catalogue of Microorganisms (GCM) 10K type strain sequencing project: providing services to taxonomists for standard genome sequencing and annotation.</title>
        <authorList>
            <consortium name="The Broad Institute Genomics Platform"/>
            <consortium name="The Broad Institute Genome Sequencing Center for Infectious Disease"/>
            <person name="Wu L."/>
            <person name="Ma J."/>
        </authorList>
    </citation>
    <scope>NUCLEOTIDE SEQUENCE [LARGE SCALE GENOMIC DNA]</scope>
    <source>
        <strain evidence="2">CCM 4481</strain>
    </source>
</reference>
<proteinExistence type="predicted"/>
<evidence type="ECO:0008006" key="3">
    <source>
        <dbReference type="Google" id="ProtNLM"/>
    </source>
</evidence>
<dbReference type="Gene3D" id="2.60.120.560">
    <property type="entry name" value="Exo-inulinase, domain 1"/>
    <property type="match status" value="1"/>
</dbReference>
<gene>
    <name evidence="1" type="ORF">ACFO5W_10545</name>
</gene>
<protein>
    <recommendedName>
        <fullName evidence="3">TIR domain-containing protein</fullName>
    </recommendedName>
</protein>
<accession>A0ABV9C2E1</accession>
<sequence>MNLRWTPIFGEFSGIDSNVLTFHGKPTNWIDAATGKERDDGGAAGFALCDAQFSGGTISLKAIFEAPTSPASVSIALAVDVGASKSITIGLGIAGALVAAASNDGREWRPIQGAMVGVAETIKANKEYELSVTIIGTRVLVKVNGAQMVDFVLPNPVAGLPVGMNVLSKSKVTISDYEVKSEKPKAFIVMQFSTPYNELYKEVIKKVCLEFDVEPVRVDEIYSQGLIIQDITRQLTEAAVVIAEITPTNANVYYEVGYAHAINKPTILIADKSIKLPFDVSPFRVLMYENTIDGKGRVEEGLRRHLQAVFRPGQPI</sequence>
<dbReference type="EMBL" id="JBHSGA010000017">
    <property type="protein sequence ID" value="MFC4527068.1"/>
    <property type="molecule type" value="Genomic_DNA"/>
</dbReference>
<dbReference type="RefSeq" id="WP_266148968.1">
    <property type="nucleotide sequence ID" value="NZ_CP064028.1"/>
</dbReference>
<dbReference type="Gene3D" id="3.40.50.450">
    <property type="match status" value="1"/>
</dbReference>
<organism evidence="1 2">
    <name type="scientific">Dyella halodurans</name>
    <dbReference type="NCBI Taxonomy" id="1920171"/>
    <lineage>
        <taxon>Bacteria</taxon>
        <taxon>Pseudomonadati</taxon>
        <taxon>Pseudomonadota</taxon>
        <taxon>Gammaproteobacteria</taxon>
        <taxon>Lysobacterales</taxon>
        <taxon>Rhodanobacteraceae</taxon>
        <taxon>Dyella</taxon>
    </lineage>
</organism>
<evidence type="ECO:0000313" key="1">
    <source>
        <dbReference type="EMBL" id="MFC4527068.1"/>
    </source>
</evidence>
<comment type="caution">
    <text evidence="1">The sequence shown here is derived from an EMBL/GenBank/DDBJ whole genome shotgun (WGS) entry which is preliminary data.</text>
</comment>
<evidence type="ECO:0000313" key="2">
    <source>
        <dbReference type="Proteomes" id="UP001595961"/>
    </source>
</evidence>
<dbReference type="Proteomes" id="UP001595961">
    <property type="component" value="Unassembled WGS sequence"/>
</dbReference>
<keyword evidence="2" id="KW-1185">Reference proteome</keyword>
<name>A0ABV9C2E1_9GAMM</name>
<dbReference type="SUPFAM" id="SSF52309">
    <property type="entry name" value="N-(deoxy)ribosyltransferase-like"/>
    <property type="match status" value="1"/>
</dbReference>